<comment type="similarity">
    <text evidence="1">Belongs to the short-chain dehydrogenases/reductases (SDR) family.</text>
</comment>
<dbReference type="PRINTS" id="PR00081">
    <property type="entry name" value="GDHRDH"/>
</dbReference>
<name>A0A1Y1U952_9TREE</name>
<dbReference type="AlphaFoldDB" id="A0A1Y1U952"/>
<gene>
    <name evidence="6" type="ORF">BD324DRAFT_683497</name>
</gene>
<dbReference type="GO" id="GO:0016616">
    <property type="term" value="F:oxidoreductase activity, acting on the CH-OH group of donors, NAD or NADP as acceptor"/>
    <property type="evidence" value="ECO:0007669"/>
    <property type="project" value="UniProtKB-ARBA"/>
</dbReference>
<evidence type="ECO:0000256" key="1">
    <source>
        <dbReference type="ARBA" id="ARBA00006484"/>
    </source>
</evidence>
<feature type="region of interest" description="Disordered" evidence="4">
    <location>
        <begin position="43"/>
        <end position="95"/>
    </location>
</feature>
<dbReference type="RefSeq" id="XP_021868821.1">
    <property type="nucleotide sequence ID" value="XM_022019188.1"/>
</dbReference>
<dbReference type="PANTHER" id="PTHR43008">
    <property type="entry name" value="BENZIL REDUCTASE"/>
    <property type="match status" value="1"/>
</dbReference>
<dbReference type="SMART" id="SM00822">
    <property type="entry name" value="PKS_KR"/>
    <property type="match status" value="1"/>
</dbReference>
<dbReference type="InterPro" id="IPR020904">
    <property type="entry name" value="Sc_DH/Rdtase_CS"/>
</dbReference>
<protein>
    <recommendedName>
        <fullName evidence="5">Ketoreductase domain-containing protein</fullName>
    </recommendedName>
</protein>
<dbReference type="InterPro" id="IPR002347">
    <property type="entry name" value="SDR_fam"/>
</dbReference>
<dbReference type="STRING" id="4999.A0A1Y1U952"/>
<dbReference type="OrthoDB" id="1669814at2759"/>
<dbReference type="InterPro" id="IPR057326">
    <property type="entry name" value="KR_dom"/>
</dbReference>
<dbReference type="PROSITE" id="PS00061">
    <property type="entry name" value="ADH_SHORT"/>
    <property type="match status" value="1"/>
</dbReference>
<dbReference type="Pfam" id="PF13561">
    <property type="entry name" value="adh_short_C2"/>
    <property type="match status" value="1"/>
</dbReference>
<evidence type="ECO:0000256" key="3">
    <source>
        <dbReference type="ARBA" id="ARBA00023002"/>
    </source>
</evidence>
<evidence type="ECO:0000259" key="5">
    <source>
        <dbReference type="SMART" id="SM00822"/>
    </source>
</evidence>
<dbReference type="EMBL" id="NBSH01000014">
    <property type="protein sequence ID" value="ORX34558.1"/>
    <property type="molecule type" value="Genomic_DNA"/>
</dbReference>
<feature type="compositionally biased region" description="Basic and acidic residues" evidence="4">
    <location>
        <begin position="64"/>
        <end position="73"/>
    </location>
</feature>
<evidence type="ECO:0000256" key="2">
    <source>
        <dbReference type="ARBA" id="ARBA00022857"/>
    </source>
</evidence>
<dbReference type="Pfam" id="PF00106">
    <property type="entry name" value="adh_short"/>
    <property type="match status" value="1"/>
</dbReference>
<keyword evidence="3" id="KW-0560">Oxidoreductase</keyword>
<evidence type="ECO:0000313" key="7">
    <source>
        <dbReference type="Proteomes" id="UP000193218"/>
    </source>
</evidence>
<feature type="domain" description="Ketoreductase" evidence="5">
    <location>
        <begin position="105"/>
        <end position="321"/>
    </location>
</feature>
<dbReference type="GO" id="GO:0050664">
    <property type="term" value="F:oxidoreductase activity, acting on NAD(P)H, oxygen as acceptor"/>
    <property type="evidence" value="ECO:0007669"/>
    <property type="project" value="TreeGrafter"/>
</dbReference>
<sequence length="386" mass="40955">MTLTAAVRGISTRTLSSFLVPLAHRGSRCSPLPRYLSQTPITCASAKGPHPERHGKKAKLTEGVAEHAKEDPSKVTGVPQEPSTGPPPPPLAGRSTPDLFNLSGRTVIVTGGARGLGLTVAQALLECDANVAAVDLLPEPSEQEWPAAREIAEAKGLKLTYDQLDITNQEQVKSTFHRLFSSASSSAPVRGLFHAAGIQLLMPALNYTADQVRKIIDVNTTGSFLVSQAFAREFIERNKHLAVGAAEVLDGPGSHADGMNRLAGDQGASIVLTASMSGHVANYGLECAAYNASKAAVHTMAKCFAMEWSKKGIRINTLSPGYIRTAMTAALLEQRPDFNETWLKGSLLGRLSTQDEFRGPAIYLLSDASSFMTGADLLVDGGHTAT</sequence>
<dbReference type="Proteomes" id="UP000193218">
    <property type="component" value="Unassembled WGS sequence"/>
</dbReference>
<keyword evidence="2" id="KW-0521">NADP</keyword>
<dbReference type="InterPro" id="IPR036291">
    <property type="entry name" value="NAD(P)-bd_dom_sf"/>
</dbReference>
<dbReference type="FunFam" id="3.40.50.720:FF:000245">
    <property type="entry name" value="Short chain dehydrogenase, putative"/>
    <property type="match status" value="1"/>
</dbReference>
<dbReference type="GeneID" id="33560997"/>
<keyword evidence="7" id="KW-1185">Reference proteome</keyword>
<accession>A0A1Y1U952</accession>
<evidence type="ECO:0000313" key="6">
    <source>
        <dbReference type="EMBL" id="ORX34558.1"/>
    </source>
</evidence>
<dbReference type="PANTHER" id="PTHR43008:SF9">
    <property type="entry name" value="OXIDOREDUCTASE"/>
    <property type="match status" value="1"/>
</dbReference>
<comment type="caution">
    <text evidence="6">The sequence shown here is derived from an EMBL/GenBank/DDBJ whole genome shotgun (WGS) entry which is preliminary data.</text>
</comment>
<dbReference type="Gene3D" id="3.40.50.720">
    <property type="entry name" value="NAD(P)-binding Rossmann-like Domain"/>
    <property type="match status" value="1"/>
</dbReference>
<reference evidence="6 7" key="1">
    <citation type="submission" date="2017-03" db="EMBL/GenBank/DDBJ databases">
        <title>Widespread Adenine N6-methylation of Active Genes in Fungi.</title>
        <authorList>
            <consortium name="DOE Joint Genome Institute"/>
            <person name="Mondo S.J."/>
            <person name="Dannebaum R.O."/>
            <person name="Kuo R.C."/>
            <person name="Louie K.B."/>
            <person name="Bewick A.J."/>
            <person name="Labutti K."/>
            <person name="Haridas S."/>
            <person name="Kuo A."/>
            <person name="Salamov A."/>
            <person name="Ahrendt S.R."/>
            <person name="Lau R."/>
            <person name="Bowen B.P."/>
            <person name="Lipzen A."/>
            <person name="Sullivan W."/>
            <person name="Andreopoulos W.B."/>
            <person name="Clum A."/>
            <person name="Lindquist E."/>
            <person name="Daum C."/>
            <person name="Northen T.R."/>
            <person name="Ramamoorthy G."/>
            <person name="Schmitz R.J."/>
            <person name="Gryganskyi A."/>
            <person name="Culley D."/>
            <person name="Magnuson J."/>
            <person name="James T.Y."/>
            <person name="O'Malley M.A."/>
            <person name="Stajich J.E."/>
            <person name="Spatafora J.W."/>
            <person name="Visel A."/>
            <person name="Grigoriev I.V."/>
        </authorList>
    </citation>
    <scope>NUCLEOTIDE SEQUENCE [LARGE SCALE GENOMIC DNA]</scope>
    <source>
        <strain evidence="6 7">NRRL Y-17943</strain>
    </source>
</reference>
<organism evidence="6 7">
    <name type="scientific">Kockovaella imperatae</name>
    <dbReference type="NCBI Taxonomy" id="4999"/>
    <lineage>
        <taxon>Eukaryota</taxon>
        <taxon>Fungi</taxon>
        <taxon>Dikarya</taxon>
        <taxon>Basidiomycota</taxon>
        <taxon>Agaricomycotina</taxon>
        <taxon>Tremellomycetes</taxon>
        <taxon>Tremellales</taxon>
        <taxon>Cuniculitremaceae</taxon>
        <taxon>Kockovaella</taxon>
    </lineage>
</organism>
<evidence type="ECO:0000256" key="4">
    <source>
        <dbReference type="SAM" id="MobiDB-lite"/>
    </source>
</evidence>
<dbReference type="InParanoid" id="A0A1Y1U952"/>
<dbReference type="SUPFAM" id="SSF51735">
    <property type="entry name" value="NAD(P)-binding Rossmann-fold domains"/>
    <property type="match status" value="1"/>
</dbReference>
<proteinExistence type="inferred from homology"/>